<accession>A0A853J821</accession>
<dbReference type="AlphaFoldDB" id="A0A853J821"/>
<dbReference type="Gene3D" id="3.30.70.100">
    <property type="match status" value="1"/>
</dbReference>
<protein>
    <submittedName>
        <fullName evidence="2">NIPSNAP family protein</fullName>
    </submittedName>
</protein>
<dbReference type="SUPFAM" id="SSF54909">
    <property type="entry name" value="Dimeric alpha+beta barrel"/>
    <property type="match status" value="1"/>
</dbReference>
<evidence type="ECO:0000313" key="3">
    <source>
        <dbReference type="Proteomes" id="UP000578091"/>
    </source>
</evidence>
<dbReference type="EMBL" id="JACCKA010000009">
    <property type="protein sequence ID" value="NZA25025.1"/>
    <property type="molecule type" value="Genomic_DNA"/>
</dbReference>
<dbReference type="InterPro" id="IPR012577">
    <property type="entry name" value="NIPSNAP"/>
</dbReference>
<comment type="caution">
    <text evidence="2">The sequence shown here is derived from an EMBL/GenBank/DDBJ whole genome shotgun (WGS) entry which is preliminary data.</text>
</comment>
<name>A0A853J821_9GAMM</name>
<organism evidence="2 3">
    <name type="scientific">Luteimonas salinisoli</name>
    <dbReference type="NCBI Taxonomy" id="2752307"/>
    <lineage>
        <taxon>Bacteria</taxon>
        <taxon>Pseudomonadati</taxon>
        <taxon>Pseudomonadota</taxon>
        <taxon>Gammaproteobacteria</taxon>
        <taxon>Lysobacterales</taxon>
        <taxon>Lysobacteraceae</taxon>
        <taxon>Luteimonas</taxon>
    </lineage>
</organism>
<proteinExistence type="predicted"/>
<evidence type="ECO:0000259" key="1">
    <source>
        <dbReference type="Pfam" id="PF07978"/>
    </source>
</evidence>
<reference evidence="2 3" key="1">
    <citation type="submission" date="2020-07" db="EMBL/GenBank/DDBJ databases">
        <title>Luteimonas sp. SJ-92.</title>
        <authorList>
            <person name="Huang X.-X."/>
            <person name="Xu L."/>
            <person name="Sun J.-Q."/>
        </authorList>
    </citation>
    <scope>NUCLEOTIDE SEQUENCE [LARGE SCALE GENOMIC DNA]</scope>
    <source>
        <strain evidence="2 3">SJ-92</strain>
    </source>
</reference>
<dbReference type="RefSeq" id="WP_180676824.1">
    <property type="nucleotide sequence ID" value="NZ_JACCKA010000009.1"/>
</dbReference>
<evidence type="ECO:0000313" key="2">
    <source>
        <dbReference type="EMBL" id="NZA25025.1"/>
    </source>
</evidence>
<dbReference type="Proteomes" id="UP000578091">
    <property type="component" value="Unassembled WGS sequence"/>
</dbReference>
<keyword evidence="3" id="KW-1185">Reference proteome</keyword>
<gene>
    <name evidence="2" type="ORF">H0E84_01375</name>
</gene>
<dbReference type="Pfam" id="PF07978">
    <property type="entry name" value="NIPSNAP"/>
    <property type="match status" value="1"/>
</dbReference>
<feature type="domain" description="NIPSNAP" evidence="1">
    <location>
        <begin position="9"/>
        <end position="104"/>
    </location>
</feature>
<sequence>MSGSLPAVVELRRYTLHPGRRETLIDLFEARLAAPQEACGMRLLGRFSDLDVPERFVWLRGFPDMEARGRALQAFYGGPVWRRHRDAANATMVDSDDVLLLRPVLEPDAPAAAPAMGGPGAGVIGAICHFDAPIDPALPERFRHQVWPRWQAKGAALLGAFASEHARNSFPALPVREGEHVFAWFARVPAWPDDTAEVWHAEADGIAPRACETMRLRPTAASPW</sequence>
<dbReference type="InterPro" id="IPR011008">
    <property type="entry name" value="Dimeric_a/b-barrel"/>
</dbReference>